<organism evidence="1 2">
    <name type="scientific">Candidatus Falkowbacteria bacterium CG02_land_8_20_14_3_00_36_14</name>
    <dbReference type="NCBI Taxonomy" id="1974560"/>
    <lineage>
        <taxon>Bacteria</taxon>
        <taxon>Candidatus Falkowiibacteriota</taxon>
    </lineage>
</organism>
<dbReference type="CDD" id="cd20175">
    <property type="entry name" value="ThyX"/>
    <property type="match status" value="2"/>
</dbReference>
<evidence type="ECO:0008006" key="3">
    <source>
        <dbReference type="Google" id="ProtNLM"/>
    </source>
</evidence>
<gene>
    <name evidence="1" type="ORF">COS18_05030</name>
</gene>
<sequence length="485" mass="56588">MKFAKNSTAYNLLLIKNHMINNEARIYALKNLPPEVVAVTFAKCSRSPENFDAIAQELSTEQSAEFNEKWVVNYGHGSVAEHAFMNIAIENVSLIAVESIQSNRLASYTEKSSRYQIYNRDRIYIPEIFNSDPIIKQAYLNVVNELFTVYEKSIAPIKKAIENIYPNKENDPDAVWQAKIKSKWMDICRFLLPNCVLANLGMSANARTFEYAITKMLSHPLREVNEIGQKIKKVALNITPTLVKYAEPKEYYKNNEEYLLAKSKSFAFDSIISEFTRDNKLEVELIDYDKDGEDKILAGLIYKYSCASFRQCLEKIKKLKYDDKQKIFDSVLAKAKNIYDKPPRELEYPYYTFDVLLDQGAYYDLKRNRIMTQTPQILKAAYGYYTPKIFYKIGLYDEYCRAMDRAHETCRVLGRKYPYEAQYITTKATARRFVMKMNLREAFYFVGLRSRSGGHFMYRKIAQMIFDHINRVHPNIGKYIMADKK</sequence>
<dbReference type="Proteomes" id="UP000228896">
    <property type="component" value="Unassembled WGS sequence"/>
</dbReference>
<dbReference type="InterPro" id="IPR003669">
    <property type="entry name" value="Thymidylate_synthase_ThyX"/>
</dbReference>
<evidence type="ECO:0000313" key="1">
    <source>
        <dbReference type="EMBL" id="PIV50456.1"/>
    </source>
</evidence>
<dbReference type="PANTHER" id="PTHR34934">
    <property type="entry name" value="FLAVIN-DEPENDENT THYMIDYLATE SYNTHASE"/>
    <property type="match status" value="1"/>
</dbReference>
<comment type="caution">
    <text evidence="1">The sequence shown here is derived from an EMBL/GenBank/DDBJ whole genome shotgun (WGS) entry which is preliminary data.</text>
</comment>
<dbReference type="Pfam" id="PF02511">
    <property type="entry name" value="Thy1"/>
    <property type="match status" value="2"/>
</dbReference>
<dbReference type="PANTHER" id="PTHR34934:SF1">
    <property type="entry name" value="FLAVIN-DEPENDENT THYMIDYLATE SYNTHASE"/>
    <property type="match status" value="1"/>
</dbReference>
<dbReference type="EMBL" id="PETS01000130">
    <property type="protein sequence ID" value="PIV50456.1"/>
    <property type="molecule type" value="Genomic_DNA"/>
</dbReference>
<accession>A0A2M7DL01</accession>
<dbReference type="AlphaFoldDB" id="A0A2M7DL01"/>
<dbReference type="GO" id="GO:0070402">
    <property type="term" value="F:NADPH binding"/>
    <property type="evidence" value="ECO:0007669"/>
    <property type="project" value="TreeGrafter"/>
</dbReference>
<reference evidence="2" key="1">
    <citation type="submission" date="2017-09" db="EMBL/GenBank/DDBJ databases">
        <title>Depth-based differentiation of microbial function through sediment-hosted aquifers and enrichment of novel symbionts in the deep terrestrial subsurface.</title>
        <authorList>
            <person name="Probst A.J."/>
            <person name="Ladd B."/>
            <person name="Jarett J.K."/>
            <person name="Geller-Mcgrath D.E."/>
            <person name="Sieber C.M.K."/>
            <person name="Emerson J.B."/>
            <person name="Anantharaman K."/>
            <person name="Thomas B.C."/>
            <person name="Malmstrom R."/>
            <person name="Stieglmeier M."/>
            <person name="Klingl A."/>
            <person name="Woyke T."/>
            <person name="Ryan C.M."/>
            <person name="Banfield J.F."/>
        </authorList>
    </citation>
    <scope>NUCLEOTIDE SEQUENCE [LARGE SCALE GENOMIC DNA]</scope>
</reference>
<dbReference type="InterPro" id="IPR036098">
    <property type="entry name" value="Thymidylate_synthase_ThyX_sf"/>
</dbReference>
<dbReference type="GO" id="GO:0050797">
    <property type="term" value="F:thymidylate synthase (FAD) activity"/>
    <property type="evidence" value="ECO:0007669"/>
    <property type="project" value="InterPro"/>
</dbReference>
<dbReference type="SUPFAM" id="SSF69796">
    <property type="entry name" value="Thymidylate synthase-complementing protein Thy1"/>
    <property type="match status" value="2"/>
</dbReference>
<dbReference type="Gene3D" id="3.30.1360.170">
    <property type="match status" value="2"/>
</dbReference>
<dbReference type="GO" id="GO:0006231">
    <property type="term" value="P:dTMP biosynthetic process"/>
    <property type="evidence" value="ECO:0007669"/>
    <property type="project" value="InterPro"/>
</dbReference>
<name>A0A2M7DL01_9BACT</name>
<dbReference type="GO" id="GO:0004799">
    <property type="term" value="F:thymidylate synthase activity"/>
    <property type="evidence" value="ECO:0007669"/>
    <property type="project" value="TreeGrafter"/>
</dbReference>
<dbReference type="PROSITE" id="PS51331">
    <property type="entry name" value="THYX"/>
    <property type="match status" value="2"/>
</dbReference>
<protein>
    <recommendedName>
        <fullName evidence="3">Thymidylate synthase</fullName>
    </recommendedName>
</protein>
<dbReference type="GO" id="GO:0050660">
    <property type="term" value="F:flavin adenine dinucleotide binding"/>
    <property type="evidence" value="ECO:0007669"/>
    <property type="project" value="InterPro"/>
</dbReference>
<evidence type="ECO:0000313" key="2">
    <source>
        <dbReference type="Proteomes" id="UP000228896"/>
    </source>
</evidence>
<proteinExistence type="predicted"/>